<accession>A0A124GMS6</accession>
<geneLocation type="mitochondrion" evidence="2"/>
<comment type="caution">
    <text evidence="2">The sequence shown here is derived from an EMBL/GenBank/DDBJ whole genome shotgun (WGS) entry which is preliminary data.</text>
</comment>
<evidence type="ECO:0000313" key="2">
    <source>
        <dbReference type="EMBL" id="KUM46626.1"/>
    </source>
</evidence>
<reference evidence="2" key="1">
    <citation type="journal article" date="2015" name="Genome Biol. Evol.">
        <title>Organellar Genomes of White Spruce (Picea glauca): Assembly and Annotation.</title>
        <authorList>
            <person name="Jackman S.D."/>
            <person name="Warren R.L."/>
            <person name="Gibb E.A."/>
            <person name="Vandervalk B.P."/>
            <person name="Mohamadi H."/>
            <person name="Chu J."/>
            <person name="Raymond A."/>
            <person name="Pleasance S."/>
            <person name="Coope R."/>
            <person name="Wildung M.R."/>
            <person name="Ritland C.E."/>
            <person name="Bousquet J."/>
            <person name="Jones S.J."/>
            <person name="Bohlmann J."/>
            <person name="Birol I."/>
        </authorList>
    </citation>
    <scope>NUCLEOTIDE SEQUENCE [LARGE SCALE GENOMIC DNA]</scope>
    <source>
        <tissue evidence="2">Flushing bud</tissue>
    </source>
</reference>
<name>A0A124GMS6_PICGL</name>
<proteinExistence type="predicted"/>
<sequence length="67" mass="7715">MTLELQELQMRIGTNYGPRPHHSKIKTSLGYLVFCSRRGSLPPIDLIEQQNRKSRPKQSPPSWLRAA</sequence>
<evidence type="ECO:0000256" key="1">
    <source>
        <dbReference type="SAM" id="MobiDB-lite"/>
    </source>
</evidence>
<feature type="region of interest" description="Disordered" evidence="1">
    <location>
        <begin position="45"/>
        <end position="67"/>
    </location>
</feature>
<organism evidence="2">
    <name type="scientific">Picea glauca</name>
    <name type="common">White spruce</name>
    <name type="synonym">Pinus glauca</name>
    <dbReference type="NCBI Taxonomy" id="3330"/>
    <lineage>
        <taxon>Eukaryota</taxon>
        <taxon>Viridiplantae</taxon>
        <taxon>Streptophyta</taxon>
        <taxon>Embryophyta</taxon>
        <taxon>Tracheophyta</taxon>
        <taxon>Spermatophyta</taxon>
        <taxon>Pinopsida</taxon>
        <taxon>Pinidae</taxon>
        <taxon>Conifers I</taxon>
        <taxon>Pinales</taxon>
        <taxon>Pinaceae</taxon>
        <taxon>Picea</taxon>
    </lineage>
</organism>
<gene>
    <name evidence="2" type="ORF">ABT39_MTgene1306</name>
</gene>
<dbReference type="AlphaFoldDB" id="A0A124GMS6"/>
<dbReference type="EMBL" id="LKAM01000010">
    <property type="protein sequence ID" value="KUM46626.1"/>
    <property type="molecule type" value="Genomic_DNA"/>
</dbReference>
<protein>
    <submittedName>
        <fullName evidence="2">Uncharacterized protein</fullName>
    </submittedName>
</protein>
<keyword evidence="2" id="KW-0496">Mitochondrion</keyword>